<feature type="region of interest" description="Disordered" evidence="1">
    <location>
        <begin position="300"/>
        <end position="347"/>
    </location>
</feature>
<name>A0A915J494_ROMCU</name>
<feature type="compositionally biased region" description="Polar residues" evidence="1">
    <location>
        <begin position="301"/>
        <end position="319"/>
    </location>
</feature>
<feature type="compositionally biased region" description="Low complexity" evidence="1">
    <location>
        <begin position="394"/>
        <end position="409"/>
    </location>
</feature>
<protein>
    <submittedName>
        <fullName evidence="3">Uncharacterized protein</fullName>
    </submittedName>
</protein>
<reference evidence="3" key="1">
    <citation type="submission" date="2022-11" db="UniProtKB">
        <authorList>
            <consortium name="WormBaseParasite"/>
        </authorList>
    </citation>
    <scope>IDENTIFICATION</scope>
</reference>
<feature type="compositionally biased region" description="Polar residues" evidence="1">
    <location>
        <begin position="443"/>
        <end position="454"/>
    </location>
</feature>
<feature type="region of interest" description="Disordered" evidence="1">
    <location>
        <begin position="394"/>
        <end position="456"/>
    </location>
</feature>
<dbReference type="WBParaSite" id="nRc.2.0.1.t21292-RA">
    <property type="protein sequence ID" value="nRc.2.0.1.t21292-RA"/>
    <property type="gene ID" value="nRc.2.0.1.g21292"/>
</dbReference>
<proteinExistence type="predicted"/>
<dbReference type="Proteomes" id="UP000887565">
    <property type="component" value="Unplaced"/>
</dbReference>
<feature type="compositionally biased region" description="Polar residues" evidence="1">
    <location>
        <begin position="262"/>
        <end position="272"/>
    </location>
</feature>
<feature type="compositionally biased region" description="Basic and acidic residues" evidence="1">
    <location>
        <begin position="230"/>
        <end position="249"/>
    </location>
</feature>
<evidence type="ECO:0000313" key="3">
    <source>
        <dbReference type="WBParaSite" id="nRc.2.0.1.t21292-RA"/>
    </source>
</evidence>
<feature type="compositionally biased region" description="Basic and acidic residues" evidence="1">
    <location>
        <begin position="98"/>
        <end position="107"/>
    </location>
</feature>
<evidence type="ECO:0000313" key="2">
    <source>
        <dbReference type="Proteomes" id="UP000887565"/>
    </source>
</evidence>
<dbReference type="AlphaFoldDB" id="A0A915J494"/>
<evidence type="ECO:0000256" key="1">
    <source>
        <dbReference type="SAM" id="MobiDB-lite"/>
    </source>
</evidence>
<feature type="compositionally biased region" description="Basic and acidic residues" evidence="1">
    <location>
        <begin position="126"/>
        <end position="135"/>
    </location>
</feature>
<feature type="region of interest" description="Disordered" evidence="1">
    <location>
        <begin position="30"/>
        <end position="272"/>
    </location>
</feature>
<keyword evidence="2" id="KW-1185">Reference proteome</keyword>
<feature type="compositionally biased region" description="Pro residues" evidence="1">
    <location>
        <begin position="44"/>
        <end position="58"/>
    </location>
</feature>
<feature type="compositionally biased region" description="Basic and acidic residues" evidence="1">
    <location>
        <begin position="193"/>
        <end position="215"/>
    </location>
</feature>
<organism evidence="2 3">
    <name type="scientific">Romanomermis culicivorax</name>
    <name type="common">Nematode worm</name>
    <dbReference type="NCBI Taxonomy" id="13658"/>
    <lineage>
        <taxon>Eukaryota</taxon>
        <taxon>Metazoa</taxon>
        <taxon>Ecdysozoa</taxon>
        <taxon>Nematoda</taxon>
        <taxon>Enoplea</taxon>
        <taxon>Dorylaimia</taxon>
        <taxon>Mermithida</taxon>
        <taxon>Mermithoidea</taxon>
        <taxon>Mermithidae</taxon>
        <taxon>Romanomermis</taxon>
    </lineage>
</organism>
<feature type="compositionally biased region" description="Basic residues" evidence="1">
    <location>
        <begin position="108"/>
        <end position="125"/>
    </location>
</feature>
<accession>A0A915J494</accession>
<feature type="compositionally biased region" description="Polar residues" evidence="1">
    <location>
        <begin position="164"/>
        <end position="175"/>
    </location>
</feature>
<sequence length="516" mass="57595">MQCNKYNVECACKVLSDDECPIERSNAERRATALAAKSRSNSPCPIPSAAVPPPPPSIPKNKQKNAGVNLLPRGKYAPKKSRIKEAPAAATENKLPAKKKDEEETTTKKQKPKFKLGFKIKLKEKKKADNKKEVEESSPTEKSSQAKKKAAITEKKTPNRKRQNSTLKSEESFTSPPVKKDKISEENGDDNEHDAREEKKMRQLLEQIARMEEREKRKKTTPKSRSNSSCEEKISKFKEFSSPKKEIKVESSFSIKTERENATSTTAPLRSDSVSSSANIYTDTESYVAKKRWLRQALSEGISSRTSSDENQTGQSVAGLSSPIFNMMSPNSNDRQHLQHHPSISENIFESNRPCSIINTTNSSEIETELITTSINVTLEECVLSDLTCAGALDSRPSSSADSSTPLQTESEQFDQLPKKKVRMSLDEYKKRKRDVPGESSGGPETTPTQQAVNVSGGDLYTQPIRLGSLPDPRLIGRGSTSLEDLRKRIYGRTFNYANNQTDGATERFAKMFFWQ</sequence>